<dbReference type="AlphaFoldDB" id="A0A401RME1"/>
<evidence type="ECO:0000259" key="2">
    <source>
        <dbReference type="Pfam" id="PF14780"/>
    </source>
</evidence>
<evidence type="ECO:0000313" key="4">
    <source>
        <dbReference type="Proteomes" id="UP000287033"/>
    </source>
</evidence>
<feature type="transmembrane region" description="Helical" evidence="1">
    <location>
        <begin position="165"/>
        <end position="186"/>
    </location>
</feature>
<dbReference type="InterPro" id="IPR027951">
    <property type="entry name" value="Nepro_N"/>
</dbReference>
<evidence type="ECO:0000256" key="1">
    <source>
        <dbReference type="SAM" id="Phobius"/>
    </source>
</evidence>
<keyword evidence="4" id="KW-1185">Reference proteome</keyword>
<comment type="caution">
    <text evidence="3">The sequence shown here is derived from an EMBL/GenBank/DDBJ whole genome shotgun (WGS) entry which is preliminary data.</text>
</comment>
<name>A0A401RME1_CHIPU</name>
<accession>A0A401RME1</accession>
<keyword evidence="1" id="KW-1133">Transmembrane helix</keyword>
<dbReference type="Pfam" id="PF14780">
    <property type="entry name" value="NEPRO_N"/>
    <property type="match status" value="1"/>
</dbReference>
<keyword evidence="1" id="KW-0472">Membrane</keyword>
<gene>
    <name evidence="3" type="ORF">chiPu_0018285</name>
</gene>
<dbReference type="STRING" id="137246.A0A401RME1"/>
<proteinExistence type="predicted"/>
<reference evidence="3 4" key="1">
    <citation type="journal article" date="2018" name="Nat. Ecol. Evol.">
        <title>Shark genomes provide insights into elasmobranch evolution and the origin of vertebrates.</title>
        <authorList>
            <person name="Hara Y"/>
            <person name="Yamaguchi K"/>
            <person name="Onimaru K"/>
            <person name="Kadota M"/>
            <person name="Koyanagi M"/>
            <person name="Keeley SD"/>
            <person name="Tatsumi K"/>
            <person name="Tanaka K"/>
            <person name="Motone F"/>
            <person name="Kageyama Y"/>
            <person name="Nozu R"/>
            <person name="Adachi N"/>
            <person name="Nishimura O"/>
            <person name="Nakagawa R"/>
            <person name="Tanegashima C"/>
            <person name="Kiyatake I"/>
            <person name="Matsumoto R"/>
            <person name="Murakumo K"/>
            <person name="Nishida K"/>
            <person name="Terakita A"/>
            <person name="Kuratani S"/>
            <person name="Sato K"/>
            <person name="Hyodo S Kuraku.S."/>
        </authorList>
    </citation>
    <scope>NUCLEOTIDE SEQUENCE [LARGE SCALE GENOMIC DNA]</scope>
</reference>
<sequence>MAAGDWNAVHIPRPGSCCSVAAPPACWWPHTDGYIQDLVAACENTLKALSNKLLTTELDILGSLLYVFHNRLRQHKPYCALKQVEQCVKRLHNMQLEGSIQDLIELCPSMSEAQSGKTKYIPSQPILEWMSLKVLGGCKLMLRLMEMCCKAFLLTIQYLRCKEFIVLNVVVTGLLSRLWIMFRSIVLSLELLYDKLLLLLNEVTKIQDMAYVKEFSFPVSVRQWLGLSYCNFTQMKLPSVSSQMSGLLSDNSGLLDKLFAETEPLLLEDDQNTILKENKMTDSITSKTDQISDIGPPEQGHREIETGLQLGFEIKSVQVQSHNNSEKSLKDFNCSRFQKSKQLFPLDEFVRRIGATQTFSALCWELQTMFHWFRHQKLKPETCHFGNQFLRCCRLGMVETHGYSFPKKINLIKMSVSRYLIKRSQGKLHQSEIFKYRKTSVSPLQNCKIRRSKLYRRKGSLHMKKLRNSRLHTKEGSKRTFKTISQFAFDTQTAIKKQCVTGDLHTKLGNSGLHQNGKTLALPLVSLRGGGSAIVPNTEDDIDTIFASIGV</sequence>
<dbReference type="Proteomes" id="UP000287033">
    <property type="component" value="Unassembled WGS sequence"/>
</dbReference>
<organism evidence="3 4">
    <name type="scientific">Chiloscyllium punctatum</name>
    <name type="common">Brownbanded bambooshark</name>
    <name type="synonym">Hemiscyllium punctatum</name>
    <dbReference type="NCBI Taxonomy" id="137246"/>
    <lineage>
        <taxon>Eukaryota</taxon>
        <taxon>Metazoa</taxon>
        <taxon>Chordata</taxon>
        <taxon>Craniata</taxon>
        <taxon>Vertebrata</taxon>
        <taxon>Chondrichthyes</taxon>
        <taxon>Elasmobranchii</taxon>
        <taxon>Galeomorphii</taxon>
        <taxon>Galeoidea</taxon>
        <taxon>Orectolobiformes</taxon>
        <taxon>Hemiscylliidae</taxon>
        <taxon>Chiloscyllium</taxon>
    </lineage>
</organism>
<keyword evidence="1" id="KW-0812">Transmembrane</keyword>
<dbReference type="GO" id="GO:0045747">
    <property type="term" value="P:positive regulation of Notch signaling pathway"/>
    <property type="evidence" value="ECO:0007669"/>
    <property type="project" value="TreeGrafter"/>
</dbReference>
<dbReference type="PANTHER" id="PTHR34761:SF1">
    <property type="entry name" value="NUCLEOLUS AND NEURAL PROGENITOR PROTEIN"/>
    <property type="match status" value="1"/>
</dbReference>
<dbReference type="PANTHER" id="PTHR34761">
    <property type="entry name" value="NUCLEOLUS AND NEURAL PROGENITOR PROTEIN"/>
    <property type="match status" value="1"/>
</dbReference>
<dbReference type="InterPro" id="IPR052835">
    <property type="entry name" value="Nepro"/>
</dbReference>
<dbReference type="EMBL" id="BEZZ01001524">
    <property type="protein sequence ID" value="GCC19244.1"/>
    <property type="molecule type" value="Genomic_DNA"/>
</dbReference>
<feature type="domain" description="Nucleolus and neural progenitor protein-like N-terminal" evidence="2">
    <location>
        <begin position="6"/>
        <end position="197"/>
    </location>
</feature>
<dbReference type="OrthoDB" id="9899341at2759"/>
<dbReference type="OMA" id="MAYVKEF"/>
<evidence type="ECO:0000313" key="3">
    <source>
        <dbReference type="EMBL" id="GCC19244.1"/>
    </source>
</evidence>
<protein>
    <recommendedName>
        <fullName evidence="2">Nucleolus and neural progenitor protein-like N-terminal domain-containing protein</fullName>
    </recommendedName>
</protein>
<dbReference type="GO" id="GO:0005634">
    <property type="term" value="C:nucleus"/>
    <property type="evidence" value="ECO:0007669"/>
    <property type="project" value="TreeGrafter"/>
</dbReference>